<dbReference type="Proteomes" id="UP000470082">
    <property type="component" value="Unassembled WGS sequence"/>
</dbReference>
<keyword evidence="2" id="KW-1185">Reference proteome</keyword>
<evidence type="ECO:0000313" key="2">
    <source>
        <dbReference type="Proteomes" id="UP000470082"/>
    </source>
</evidence>
<reference evidence="1 2" key="1">
    <citation type="submission" date="2019-08" db="EMBL/GenBank/DDBJ databases">
        <title>In-depth cultivation of the pig gut microbiome towards novel bacterial diversity and tailored functional studies.</title>
        <authorList>
            <person name="Wylensek D."/>
            <person name="Hitch T.C.A."/>
            <person name="Clavel T."/>
        </authorList>
    </citation>
    <scope>NUCLEOTIDE SEQUENCE [LARGE SCALE GENOMIC DNA]</scope>
    <source>
        <strain evidence="1 2">LKV-178-WT-2G</strain>
    </source>
</reference>
<organism evidence="1 2">
    <name type="scientific">Floccifex porci</name>
    <dbReference type="NCBI Taxonomy" id="2606629"/>
    <lineage>
        <taxon>Bacteria</taxon>
        <taxon>Bacillati</taxon>
        <taxon>Bacillota</taxon>
        <taxon>Erysipelotrichia</taxon>
        <taxon>Erysipelotrichales</taxon>
        <taxon>Erysipelotrichaceae</taxon>
        <taxon>Floccifex</taxon>
    </lineage>
</organism>
<protein>
    <submittedName>
        <fullName evidence="1">Uncharacterized protein</fullName>
    </submittedName>
</protein>
<proteinExistence type="predicted"/>
<evidence type="ECO:0000313" key="1">
    <source>
        <dbReference type="EMBL" id="MSS02042.1"/>
    </source>
</evidence>
<dbReference type="InterPro" id="IPR013321">
    <property type="entry name" value="Arc_rbn_hlx_hlx"/>
</dbReference>
<dbReference type="Gene3D" id="1.10.1220.10">
    <property type="entry name" value="Met repressor-like"/>
    <property type="match status" value="1"/>
</dbReference>
<dbReference type="EMBL" id="VUMM01000018">
    <property type="protein sequence ID" value="MSS02042.1"/>
    <property type="molecule type" value="Genomic_DNA"/>
</dbReference>
<comment type="caution">
    <text evidence="1">The sequence shown here is derived from an EMBL/GenBank/DDBJ whole genome shotgun (WGS) entry which is preliminary data.</text>
</comment>
<dbReference type="RefSeq" id="WP_154460876.1">
    <property type="nucleotide sequence ID" value="NZ_VUMM01000018.1"/>
</dbReference>
<accession>A0A7X2T421</accession>
<gene>
    <name evidence="1" type="ORF">FYJ50_08065</name>
</gene>
<dbReference type="GO" id="GO:0006355">
    <property type="term" value="P:regulation of DNA-templated transcription"/>
    <property type="evidence" value="ECO:0007669"/>
    <property type="project" value="InterPro"/>
</dbReference>
<dbReference type="AlphaFoldDB" id="A0A7X2T421"/>
<name>A0A7X2T421_9FIRM</name>
<sequence>MRKEVVKVRIDQNMKEKYKKYTDQLGITMSEDILLHIQQCIKNQNYNTVCEQNDIHKNIYQSFLNIYSILDDADFCGVKELIKELEDLECHLLNA</sequence>